<dbReference type="CDD" id="cd10147">
    <property type="entry name" value="Wzt_C-like"/>
    <property type="match status" value="1"/>
</dbReference>
<sequence>MSFENVIEVNNLSKCFNMYESPSDRLKQMLFRNNKYYKEFWALNNVSFTVRRGETVGIVGKNGSGKSTLLQIICGTLNQTSGNVITKGRIAALLELGSGFNPEFTGRENVYMNATLLGLKRSEIDSKFPSIVEFADIGEFIDQPVKTYSSGMMVRLAFSVQAQIEPDILIVDEALAVGDAKFQARCFERLNQLKENGTSILLVTHSTEQIVCHCSRAILINAGQVINIDDPRVITNQYLDILFGRTAKRNDVTSNETNAIENNNNKELISKAVLSQSADNYIIRPSYNELSYRWGDARAVILDFILATQDEEYPVSVVSGSNILIKAAVKFHEDITRPILGCTIKTKDGITVYGTNTEILEGFDSEYIGYAGSVSVFEIKFSANLAPGDYFISLGIASHSNGEVVPHDRRYDSILLTISPDKTMFGLANLSMEISKND</sequence>
<dbReference type="EMBL" id="CP099717">
    <property type="protein sequence ID" value="USV58814.1"/>
    <property type="molecule type" value="Genomic_DNA"/>
</dbReference>
<dbReference type="InterPro" id="IPR029439">
    <property type="entry name" value="Wzt_C"/>
</dbReference>
<dbReference type="GO" id="GO:0016020">
    <property type="term" value="C:membrane"/>
    <property type="evidence" value="ECO:0007669"/>
    <property type="project" value="InterPro"/>
</dbReference>
<dbReference type="InterPro" id="IPR017871">
    <property type="entry name" value="ABC_transporter-like_CS"/>
</dbReference>
<evidence type="ECO:0000256" key="2">
    <source>
        <dbReference type="ARBA" id="ARBA00022448"/>
    </source>
</evidence>
<dbReference type="InterPro" id="IPR003439">
    <property type="entry name" value="ABC_transporter-like_ATP-bd"/>
</dbReference>
<dbReference type="Pfam" id="PF14524">
    <property type="entry name" value="Wzt_C"/>
    <property type="match status" value="1"/>
</dbReference>
<dbReference type="InterPro" id="IPR050683">
    <property type="entry name" value="Bact_Polysacc_Export_ATP-bd"/>
</dbReference>
<keyword evidence="7" id="KW-1185">Reference proteome</keyword>
<evidence type="ECO:0000313" key="6">
    <source>
        <dbReference type="EMBL" id="USV58814.1"/>
    </source>
</evidence>
<gene>
    <name evidence="6" type="ORF">NHF51_06630</name>
</gene>
<accession>A0AAE9MII7</accession>
<name>A0AAE9MII7_9GAMM</name>
<dbReference type="Pfam" id="PF00005">
    <property type="entry name" value="ABC_tran"/>
    <property type="match status" value="1"/>
</dbReference>
<dbReference type="GO" id="GO:0005524">
    <property type="term" value="F:ATP binding"/>
    <property type="evidence" value="ECO:0007669"/>
    <property type="project" value="UniProtKB-KW"/>
</dbReference>
<dbReference type="GO" id="GO:0016887">
    <property type="term" value="F:ATP hydrolysis activity"/>
    <property type="evidence" value="ECO:0007669"/>
    <property type="project" value="InterPro"/>
</dbReference>
<dbReference type="Proteomes" id="UP001056890">
    <property type="component" value="Chromosome"/>
</dbReference>
<keyword evidence="3" id="KW-0547">Nucleotide-binding</keyword>
<dbReference type="CDD" id="cd03220">
    <property type="entry name" value="ABC_KpsT_Wzt"/>
    <property type="match status" value="1"/>
</dbReference>
<keyword evidence="2" id="KW-0813">Transport</keyword>
<dbReference type="Gene3D" id="2.70.50.60">
    <property type="entry name" value="abc- transporter (atp binding component) like domain"/>
    <property type="match status" value="1"/>
</dbReference>
<dbReference type="InterPro" id="IPR003593">
    <property type="entry name" value="AAA+_ATPase"/>
</dbReference>
<evidence type="ECO:0000259" key="5">
    <source>
        <dbReference type="PROSITE" id="PS50893"/>
    </source>
</evidence>
<dbReference type="SMART" id="SM00382">
    <property type="entry name" value="AAA"/>
    <property type="match status" value="1"/>
</dbReference>
<dbReference type="InterPro" id="IPR027417">
    <property type="entry name" value="P-loop_NTPase"/>
</dbReference>
<dbReference type="PROSITE" id="PS50893">
    <property type="entry name" value="ABC_TRANSPORTER_2"/>
    <property type="match status" value="1"/>
</dbReference>
<dbReference type="RefSeq" id="WP_252995954.1">
    <property type="nucleotide sequence ID" value="NZ_CP099717.1"/>
</dbReference>
<proteinExistence type="inferred from homology"/>
<dbReference type="InterPro" id="IPR015860">
    <property type="entry name" value="ABC_transpr_TagH-like"/>
</dbReference>
<comment type="similarity">
    <text evidence="1">Belongs to the ABC transporter superfamily.</text>
</comment>
<evidence type="ECO:0000313" key="7">
    <source>
        <dbReference type="Proteomes" id="UP001056890"/>
    </source>
</evidence>
<dbReference type="PANTHER" id="PTHR46743:SF2">
    <property type="entry name" value="TEICHOIC ACIDS EXPORT ATP-BINDING PROTEIN TAGH"/>
    <property type="match status" value="1"/>
</dbReference>
<feature type="domain" description="ABC transporter" evidence="5">
    <location>
        <begin position="24"/>
        <end position="247"/>
    </location>
</feature>
<reference evidence="6" key="1">
    <citation type="submission" date="2022-06" db="EMBL/GenBank/DDBJ databases">
        <title>Complete Genome of Aeromonas sp. Strain SOD01 Isolated from an Urban Freshwater Stream.</title>
        <authorList>
            <person name="Williams L.E."/>
            <person name="Brysgel T."/>
            <person name="Capestro E.M."/>
            <person name="Foltz G.V."/>
            <person name="Gardner A.E."/>
            <person name="Ingrassia J."/>
            <person name="Peterson E."/>
            <person name="Arruda J."/>
            <person name="Flaherty I."/>
            <person name="Hunt M."/>
            <person name="Pappas G."/>
            <person name="Ramsaran S."/>
            <person name="Rocha M."/>
        </authorList>
    </citation>
    <scope>NUCLEOTIDE SEQUENCE</scope>
    <source>
        <strain evidence="6">SOD01</strain>
    </source>
</reference>
<evidence type="ECO:0000256" key="3">
    <source>
        <dbReference type="ARBA" id="ARBA00022741"/>
    </source>
</evidence>
<protein>
    <submittedName>
        <fullName evidence="6">ABC transporter ATP-binding protein</fullName>
    </submittedName>
</protein>
<evidence type="ECO:0000256" key="1">
    <source>
        <dbReference type="ARBA" id="ARBA00005417"/>
    </source>
</evidence>
<organism evidence="6 7">
    <name type="scientific">Aeromonas encheleia</name>
    <dbReference type="NCBI Taxonomy" id="73010"/>
    <lineage>
        <taxon>Bacteria</taxon>
        <taxon>Pseudomonadati</taxon>
        <taxon>Pseudomonadota</taxon>
        <taxon>Gammaproteobacteria</taxon>
        <taxon>Aeromonadales</taxon>
        <taxon>Aeromonadaceae</taxon>
        <taxon>Aeromonas</taxon>
    </lineage>
</organism>
<dbReference type="Gene3D" id="3.40.50.300">
    <property type="entry name" value="P-loop containing nucleotide triphosphate hydrolases"/>
    <property type="match status" value="1"/>
</dbReference>
<evidence type="ECO:0000256" key="4">
    <source>
        <dbReference type="ARBA" id="ARBA00022840"/>
    </source>
</evidence>
<dbReference type="PANTHER" id="PTHR46743">
    <property type="entry name" value="TEICHOIC ACIDS EXPORT ATP-BINDING PROTEIN TAGH"/>
    <property type="match status" value="1"/>
</dbReference>
<dbReference type="PROSITE" id="PS00211">
    <property type="entry name" value="ABC_TRANSPORTER_1"/>
    <property type="match status" value="1"/>
</dbReference>
<keyword evidence="4 6" id="KW-0067">ATP-binding</keyword>
<dbReference type="GO" id="GO:0140359">
    <property type="term" value="F:ABC-type transporter activity"/>
    <property type="evidence" value="ECO:0007669"/>
    <property type="project" value="InterPro"/>
</dbReference>
<dbReference type="SUPFAM" id="SSF52540">
    <property type="entry name" value="P-loop containing nucleoside triphosphate hydrolases"/>
    <property type="match status" value="1"/>
</dbReference>
<dbReference type="AlphaFoldDB" id="A0AAE9MII7"/>